<gene>
    <name evidence="1" type="ORF">SAMN05444972_10154</name>
</gene>
<reference evidence="2" key="1">
    <citation type="submission" date="2016-10" db="EMBL/GenBank/DDBJ databases">
        <authorList>
            <person name="Varghese N."/>
            <person name="Submissions S."/>
        </authorList>
    </citation>
    <scope>NUCLEOTIDE SEQUENCE [LARGE SCALE GENOMIC DNA]</scope>
    <source>
        <strain evidence="2">DSM 45789</strain>
    </source>
</reference>
<proteinExistence type="predicted"/>
<dbReference type="EMBL" id="FPAA01000001">
    <property type="protein sequence ID" value="SFS30473.1"/>
    <property type="molecule type" value="Genomic_DNA"/>
</dbReference>
<organism evidence="1 2">
    <name type="scientific">Marininema halotolerans</name>
    <dbReference type="NCBI Taxonomy" id="1155944"/>
    <lineage>
        <taxon>Bacteria</taxon>
        <taxon>Bacillati</taxon>
        <taxon>Bacillota</taxon>
        <taxon>Bacilli</taxon>
        <taxon>Bacillales</taxon>
        <taxon>Thermoactinomycetaceae</taxon>
        <taxon>Marininema</taxon>
    </lineage>
</organism>
<evidence type="ECO:0000313" key="1">
    <source>
        <dbReference type="EMBL" id="SFS30473.1"/>
    </source>
</evidence>
<accession>A0A1I6NRE8</accession>
<dbReference type="RefSeq" id="WP_091832105.1">
    <property type="nucleotide sequence ID" value="NZ_FPAA01000001.1"/>
</dbReference>
<name>A0A1I6NRE8_9BACL</name>
<evidence type="ECO:0000313" key="2">
    <source>
        <dbReference type="Proteomes" id="UP000198660"/>
    </source>
</evidence>
<dbReference type="OrthoDB" id="2988329at2"/>
<dbReference type="Proteomes" id="UP000198660">
    <property type="component" value="Unassembled WGS sequence"/>
</dbReference>
<sequence>MSNHQTELPVTDPAGPALDQIDTIQNTMTKSIDAESMVCSISAQLTRLPNIKELPGIAEVLKENTFTSYHRLTAKGCIQRLVTQDWHETVIIACIQSLYTARNHDRIRRGYMLETKRVAPPPTKATIENWIQWLDNAEGYLQETMVQTQQLIGYRQWHQFTSDPL</sequence>
<keyword evidence="2" id="KW-1185">Reference proteome</keyword>
<protein>
    <submittedName>
        <fullName evidence="1">Uncharacterized protein</fullName>
    </submittedName>
</protein>
<dbReference type="AlphaFoldDB" id="A0A1I6NRE8"/>